<feature type="compositionally biased region" description="Basic and acidic residues" evidence="1">
    <location>
        <begin position="202"/>
        <end position="212"/>
    </location>
</feature>
<feature type="region of interest" description="Disordered" evidence="1">
    <location>
        <begin position="169"/>
        <end position="212"/>
    </location>
</feature>
<protein>
    <submittedName>
        <fullName evidence="2">Uncharacterized protein</fullName>
    </submittedName>
</protein>
<sequence>MKETLVPVHHCQLKKCPLFLPLHVHLMMLLSMHPHPIPLKIQLSFLHKVAQIGCHGLRSSQFHLFSPEVEMVLKKGMEAYKKDGSLLNVQTVKRDINEHLVKAIHTYTSYPSGIQIASVAEALIRKYPCLKEPGSFSGFYGWQMSLKYKMADYRRRLSKFGFPEVACNSLQKKKPEDRKPAKNVQKPRKAEVNYLPPYPAGENHDSLEQERV</sequence>
<dbReference type="EMBL" id="JAYMGO010000016">
    <property type="protein sequence ID" value="KAL1259011.1"/>
    <property type="molecule type" value="Genomic_DNA"/>
</dbReference>
<name>A0ABR3M1K4_9TELE</name>
<dbReference type="PANTHER" id="PTHR31025:SF25">
    <property type="entry name" value="ZINC FINGER (C2H2)-60"/>
    <property type="match status" value="1"/>
</dbReference>
<accession>A0ABR3M1K4</accession>
<comment type="caution">
    <text evidence="2">The sequence shown here is derived from an EMBL/GenBank/DDBJ whole genome shotgun (WGS) entry which is preliminary data.</text>
</comment>
<dbReference type="Proteomes" id="UP001558613">
    <property type="component" value="Unassembled WGS sequence"/>
</dbReference>
<organism evidence="2 3">
    <name type="scientific">Cirrhinus molitorella</name>
    <name type="common">mud carp</name>
    <dbReference type="NCBI Taxonomy" id="172907"/>
    <lineage>
        <taxon>Eukaryota</taxon>
        <taxon>Metazoa</taxon>
        <taxon>Chordata</taxon>
        <taxon>Craniata</taxon>
        <taxon>Vertebrata</taxon>
        <taxon>Euteleostomi</taxon>
        <taxon>Actinopterygii</taxon>
        <taxon>Neopterygii</taxon>
        <taxon>Teleostei</taxon>
        <taxon>Ostariophysi</taxon>
        <taxon>Cypriniformes</taxon>
        <taxon>Cyprinidae</taxon>
        <taxon>Labeoninae</taxon>
        <taxon>Labeonini</taxon>
        <taxon>Cirrhinus</taxon>
    </lineage>
</organism>
<gene>
    <name evidence="2" type="ORF">QQF64_009588</name>
</gene>
<dbReference type="PANTHER" id="PTHR31025">
    <property type="entry name" value="SI:CH211-196P9.1-RELATED"/>
    <property type="match status" value="1"/>
</dbReference>
<evidence type="ECO:0000313" key="2">
    <source>
        <dbReference type="EMBL" id="KAL1259011.1"/>
    </source>
</evidence>
<proteinExistence type="predicted"/>
<reference evidence="2 3" key="1">
    <citation type="submission" date="2023-09" db="EMBL/GenBank/DDBJ databases">
        <authorList>
            <person name="Wang M."/>
        </authorList>
    </citation>
    <scope>NUCLEOTIDE SEQUENCE [LARGE SCALE GENOMIC DNA]</scope>
    <source>
        <strain evidence="2">GT-2023</strain>
        <tissue evidence="2">Liver</tissue>
    </source>
</reference>
<keyword evidence="3" id="KW-1185">Reference proteome</keyword>
<evidence type="ECO:0000313" key="3">
    <source>
        <dbReference type="Proteomes" id="UP001558613"/>
    </source>
</evidence>
<evidence type="ECO:0000256" key="1">
    <source>
        <dbReference type="SAM" id="MobiDB-lite"/>
    </source>
</evidence>